<dbReference type="HOGENOM" id="CLU_2671224_0_0_1"/>
<dbReference type="Proteomes" id="UP000027222">
    <property type="component" value="Unassembled WGS sequence"/>
</dbReference>
<organism evidence="2 3">
    <name type="scientific">Galerina marginata (strain CBS 339.88)</name>
    <dbReference type="NCBI Taxonomy" id="685588"/>
    <lineage>
        <taxon>Eukaryota</taxon>
        <taxon>Fungi</taxon>
        <taxon>Dikarya</taxon>
        <taxon>Basidiomycota</taxon>
        <taxon>Agaricomycotina</taxon>
        <taxon>Agaricomycetes</taxon>
        <taxon>Agaricomycetidae</taxon>
        <taxon>Agaricales</taxon>
        <taxon>Agaricineae</taxon>
        <taxon>Strophariaceae</taxon>
        <taxon>Galerina</taxon>
    </lineage>
</organism>
<evidence type="ECO:0000313" key="2">
    <source>
        <dbReference type="EMBL" id="KDR74413.1"/>
    </source>
</evidence>
<keyword evidence="1" id="KW-1133">Transmembrane helix</keyword>
<keyword evidence="3" id="KW-1185">Reference proteome</keyword>
<dbReference type="AlphaFoldDB" id="A0A067T5Y9"/>
<proteinExistence type="predicted"/>
<evidence type="ECO:0000256" key="1">
    <source>
        <dbReference type="SAM" id="Phobius"/>
    </source>
</evidence>
<feature type="transmembrane region" description="Helical" evidence="1">
    <location>
        <begin position="20"/>
        <end position="42"/>
    </location>
</feature>
<dbReference type="EMBL" id="KL142383">
    <property type="protein sequence ID" value="KDR74413.1"/>
    <property type="molecule type" value="Genomic_DNA"/>
</dbReference>
<name>A0A067T5Y9_GALM3</name>
<accession>A0A067T5Y9</accession>
<keyword evidence="1" id="KW-0812">Transmembrane</keyword>
<reference evidence="3" key="1">
    <citation type="journal article" date="2014" name="Proc. Natl. Acad. Sci. U.S.A.">
        <title>Extensive sampling of basidiomycete genomes demonstrates inadequacy of the white-rot/brown-rot paradigm for wood decay fungi.</title>
        <authorList>
            <person name="Riley R."/>
            <person name="Salamov A.A."/>
            <person name="Brown D.W."/>
            <person name="Nagy L.G."/>
            <person name="Floudas D."/>
            <person name="Held B.W."/>
            <person name="Levasseur A."/>
            <person name="Lombard V."/>
            <person name="Morin E."/>
            <person name="Otillar R."/>
            <person name="Lindquist E.A."/>
            <person name="Sun H."/>
            <person name="LaButti K.M."/>
            <person name="Schmutz J."/>
            <person name="Jabbour D."/>
            <person name="Luo H."/>
            <person name="Baker S.E."/>
            <person name="Pisabarro A.G."/>
            <person name="Walton J.D."/>
            <person name="Blanchette R.A."/>
            <person name="Henrissat B."/>
            <person name="Martin F."/>
            <person name="Cullen D."/>
            <person name="Hibbett D.S."/>
            <person name="Grigoriev I.V."/>
        </authorList>
    </citation>
    <scope>NUCLEOTIDE SEQUENCE [LARGE SCALE GENOMIC DNA]</scope>
    <source>
        <strain evidence="3">CBS 339.88</strain>
    </source>
</reference>
<gene>
    <name evidence="2" type="ORF">GALMADRAFT_227470</name>
</gene>
<keyword evidence="1" id="KW-0472">Membrane</keyword>
<sequence length="75" mass="8794">MPPVPRHYQGSELTFSVCRVLRRVLLAQWIFKVLTILSAIYLRYTSWAWSKTRTIAGYATYASKTVLYPLMFNTF</sequence>
<protein>
    <submittedName>
        <fullName evidence="2">Uncharacterized protein</fullName>
    </submittedName>
</protein>
<evidence type="ECO:0000313" key="3">
    <source>
        <dbReference type="Proteomes" id="UP000027222"/>
    </source>
</evidence>